<dbReference type="RefSeq" id="WP_319834035.1">
    <property type="nucleotide sequence ID" value="NZ_CP138858.1"/>
</dbReference>
<dbReference type="CDD" id="cd06225">
    <property type="entry name" value="HAMP"/>
    <property type="match status" value="1"/>
</dbReference>
<gene>
    <name evidence="3" type="ORF">SH580_05625</name>
</gene>
<keyword evidence="1" id="KW-0472">Membrane</keyword>
<keyword evidence="1" id="KW-0812">Transmembrane</keyword>
<dbReference type="SUPFAM" id="SSF158472">
    <property type="entry name" value="HAMP domain-like"/>
    <property type="match status" value="1"/>
</dbReference>
<evidence type="ECO:0000259" key="2">
    <source>
        <dbReference type="PROSITE" id="PS50885"/>
    </source>
</evidence>
<dbReference type="InterPro" id="IPR003660">
    <property type="entry name" value="HAMP_dom"/>
</dbReference>
<organism evidence="3 4">
    <name type="scientific">Coraliomargarita algicola</name>
    <dbReference type="NCBI Taxonomy" id="3092156"/>
    <lineage>
        <taxon>Bacteria</taxon>
        <taxon>Pseudomonadati</taxon>
        <taxon>Verrucomicrobiota</taxon>
        <taxon>Opitutia</taxon>
        <taxon>Puniceicoccales</taxon>
        <taxon>Coraliomargaritaceae</taxon>
        <taxon>Coraliomargarita</taxon>
    </lineage>
</organism>
<evidence type="ECO:0000313" key="3">
    <source>
        <dbReference type="EMBL" id="WPJ97187.1"/>
    </source>
</evidence>
<evidence type="ECO:0000313" key="4">
    <source>
        <dbReference type="Proteomes" id="UP001324993"/>
    </source>
</evidence>
<dbReference type="SMART" id="SM00304">
    <property type="entry name" value="HAMP"/>
    <property type="match status" value="2"/>
</dbReference>
<sequence>MKLSLRSRIYLGILPLLLLFLGIMYFLVLDVKWLYRDTEEISYTKLALSRNLGDVQSTLYALEVLLDEGEGYLGRDRDRVSLRRLSVRIDQGAEKLQLSDIMQLKLQEFMEDDRSFNGNLQSIAELATHLSEGQGDPKALYALIKETNDAARQLRNTINESLMQIQAQIKKRVEILYAVVIGGMLIAIVLTLAISTILWRRIICPIEAIAHGMEDFGSDSERLDIEYNENDELGKLARSLEGMTFRLKEYQELTNEKLIRSTSAIRSILDQSPDAFFIFRKNWSLLISVPVPAICTRSRP</sequence>
<evidence type="ECO:0000256" key="1">
    <source>
        <dbReference type="SAM" id="Phobius"/>
    </source>
</evidence>
<proteinExistence type="predicted"/>
<reference evidence="3 4" key="1">
    <citation type="submission" date="2023-11" db="EMBL/GenBank/DDBJ databases">
        <title>Coraliomargarita sp. nov., isolated from marine algae.</title>
        <authorList>
            <person name="Lee J.K."/>
            <person name="Baek J.H."/>
            <person name="Kim J.M."/>
            <person name="Choi D.G."/>
            <person name="Jeon C.O."/>
        </authorList>
    </citation>
    <scope>NUCLEOTIDE SEQUENCE [LARGE SCALE GENOMIC DNA]</scope>
    <source>
        <strain evidence="3 4">J2-16</strain>
    </source>
</reference>
<keyword evidence="4" id="KW-1185">Reference proteome</keyword>
<dbReference type="Gene3D" id="6.10.340.10">
    <property type="match status" value="1"/>
</dbReference>
<keyword evidence="1" id="KW-1133">Transmembrane helix</keyword>
<feature type="transmembrane region" description="Helical" evidence="1">
    <location>
        <begin position="175"/>
        <end position="199"/>
    </location>
</feature>
<protein>
    <submittedName>
        <fullName evidence="3">Methyl-accepting chemotaxis protein</fullName>
    </submittedName>
</protein>
<feature type="transmembrane region" description="Helical" evidence="1">
    <location>
        <begin position="12"/>
        <end position="35"/>
    </location>
</feature>
<dbReference type="PROSITE" id="PS50885">
    <property type="entry name" value="HAMP"/>
    <property type="match status" value="1"/>
</dbReference>
<dbReference type="Proteomes" id="UP001324993">
    <property type="component" value="Chromosome"/>
</dbReference>
<accession>A0ABZ0RM58</accession>
<name>A0ABZ0RM58_9BACT</name>
<feature type="domain" description="HAMP" evidence="2">
    <location>
        <begin position="200"/>
        <end position="252"/>
    </location>
</feature>
<dbReference type="EMBL" id="CP138858">
    <property type="protein sequence ID" value="WPJ97187.1"/>
    <property type="molecule type" value="Genomic_DNA"/>
</dbReference>
<dbReference type="Pfam" id="PF00672">
    <property type="entry name" value="HAMP"/>
    <property type="match status" value="1"/>
</dbReference>